<accession>A0ACC6PG12</accession>
<keyword evidence="2" id="KW-1185">Reference proteome</keyword>
<reference evidence="1" key="1">
    <citation type="submission" date="2024-03" db="EMBL/GenBank/DDBJ databases">
        <title>Whole genome sequecning of epiphytes from Marcgravia umbellata leaves.</title>
        <authorList>
            <person name="Kumar G."/>
            <person name="Savka M.A."/>
        </authorList>
    </citation>
    <scope>NUCLEOTIDE SEQUENCE</scope>
    <source>
        <strain evidence="1">RIT_BL5</strain>
    </source>
</reference>
<organism evidence="1 2">
    <name type="scientific">Saccharibacillus sacchari</name>
    <dbReference type="NCBI Taxonomy" id="456493"/>
    <lineage>
        <taxon>Bacteria</taxon>
        <taxon>Bacillati</taxon>
        <taxon>Bacillota</taxon>
        <taxon>Bacilli</taxon>
        <taxon>Bacillales</taxon>
        <taxon>Paenibacillaceae</taxon>
        <taxon>Saccharibacillus</taxon>
    </lineage>
</organism>
<evidence type="ECO:0000313" key="1">
    <source>
        <dbReference type="EMBL" id="MEJ8305830.1"/>
    </source>
</evidence>
<proteinExistence type="predicted"/>
<sequence length="325" mass="35249">MKKALVLGATGGTGKVIAQELVGRGIQVVLFGRTVEKLEALKAELGGSDLVRLYAGDVFNAVHVAEAAQGTQVIFHAASVPYHEMEEKLLPMARAVLAGAEQAGAKVVAVDGIYPYGKRISAQPIREDFPKQPHTRKGRTKLEFEQLLFDPRYDGVAKLIVRLPDYYGPSMNQASYLGKTFEDIAAGKPTVFIGSQKVPREFVYLPDAGKMIVELALREEAYGQNWHIPSAGPIAGYRLVELAQKSAGSGKPVISLGRASLSLLGVFVPVMKEIVEMLYLTEKPLLLSGAKYEALIGPMPVTPYEQGVARTIEAMQGRAIERESK</sequence>
<name>A0ACC6PG12_9BACL</name>
<protein>
    <submittedName>
        <fullName evidence="1">SDR family NAD(P)-dependent oxidoreductase</fullName>
    </submittedName>
</protein>
<comment type="caution">
    <text evidence="1">The sequence shown here is derived from an EMBL/GenBank/DDBJ whole genome shotgun (WGS) entry which is preliminary data.</text>
</comment>
<dbReference type="Proteomes" id="UP001380953">
    <property type="component" value="Unassembled WGS sequence"/>
</dbReference>
<dbReference type="EMBL" id="JBBKAR010000046">
    <property type="protein sequence ID" value="MEJ8305830.1"/>
    <property type="molecule type" value="Genomic_DNA"/>
</dbReference>
<evidence type="ECO:0000313" key="2">
    <source>
        <dbReference type="Proteomes" id="UP001380953"/>
    </source>
</evidence>
<gene>
    <name evidence="1" type="ORF">WKI47_18120</name>
</gene>